<dbReference type="RefSeq" id="WP_085815457.1">
    <property type="nucleotide sequence ID" value="NZ_CP123448.1"/>
</dbReference>
<keyword evidence="1" id="KW-0732">Signal</keyword>
<sequence length="92" mass="9440">MKKALFVLLTASALFANAADKEPQIQSNSSSVTDNAFINSIAAASIGMGAKEPLAISETQANGKQTLIVSGSNGTTCRIPVANNHMTGISCK</sequence>
<dbReference type="Proteomes" id="UP000215450">
    <property type="component" value="Unassembled WGS sequence"/>
</dbReference>
<dbReference type="GeneID" id="83624744"/>
<evidence type="ECO:0000256" key="1">
    <source>
        <dbReference type="SAM" id="SignalP"/>
    </source>
</evidence>
<feature type="chain" id="PRO_5015075184" description="Periplasmic protein" evidence="1">
    <location>
        <begin position="19"/>
        <end position="92"/>
    </location>
</feature>
<name>A0A238HGT1_9NEIS</name>
<reference evidence="3 4" key="2">
    <citation type="submission" date="2017-06" db="EMBL/GenBank/DDBJ databases">
        <authorList>
            <person name="Kim H.J."/>
            <person name="Triplett B.A."/>
        </authorList>
    </citation>
    <scope>NUCLEOTIDE SEQUENCE [LARGE SCALE GENOMIC DNA]</scope>
    <source>
        <strain evidence="3">Kingella_eburonensis</strain>
    </source>
</reference>
<protein>
    <recommendedName>
        <fullName evidence="5">Periplasmic protein</fullName>
    </recommendedName>
</protein>
<organism evidence="2">
    <name type="scientific">Kingella negevensis</name>
    <dbReference type="NCBI Taxonomy" id="1522312"/>
    <lineage>
        <taxon>Bacteria</taxon>
        <taxon>Pseudomonadati</taxon>
        <taxon>Pseudomonadota</taxon>
        <taxon>Betaproteobacteria</taxon>
        <taxon>Neisseriales</taxon>
        <taxon>Neisseriaceae</taxon>
        <taxon>Kingella</taxon>
    </lineage>
</organism>
<dbReference type="EMBL" id="FXUV01000029">
    <property type="protein sequence ID" value="SMQ12664.1"/>
    <property type="molecule type" value="Genomic_DNA"/>
</dbReference>
<evidence type="ECO:0000313" key="4">
    <source>
        <dbReference type="Proteomes" id="UP000215450"/>
    </source>
</evidence>
<evidence type="ECO:0000313" key="3">
    <source>
        <dbReference type="EMBL" id="SNB75302.1"/>
    </source>
</evidence>
<evidence type="ECO:0000313" key="2">
    <source>
        <dbReference type="EMBL" id="SMQ12664.1"/>
    </source>
</evidence>
<proteinExistence type="predicted"/>
<feature type="signal peptide" evidence="1">
    <location>
        <begin position="1"/>
        <end position="18"/>
    </location>
</feature>
<evidence type="ECO:0008006" key="5">
    <source>
        <dbReference type="Google" id="ProtNLM"/>
    </source>
</evidence>
<reference evidence="2" key="1">
    <citation type="submission" date="2017-05" db="EMBL/GenBank/DDBJ databases">
        <authorList>
            <person name="Song R."/>
            <person name="Chenine A.L."/>
            <person name="Ruprecht R.M."/>
        </authorList>
    </citation>
    <scope>NUCLEOTIDE SEQUENCE</scope>
    <source>
        <strain evidence="2">Kingella_eburonensis</strain>
    </source>
</reference>
<dbReference type="OrthoDB" id="8613622at2"/>
<dbReference type="AlphaFoldDB" id="A0A238HGT1"/>
<dbReference type="EMBL" id="FXUV02000035">
    <property type="protein sequence ID" value="SNB75302.1"/>
    <property type="molecule type" value="Genomic_DNA"/>
</dbReference>
<keyword evidence="4" id="KW-1185">Reference proteome</keyword>
<gene>
    <name evidence="2" type="ORF">KEBURONENSIS_01565</name>
    <name evidence="3" type="ORF">KEBURONENSIS_01574</name>
</gene>
<accession>A0A238HGT1</accession>